<proteinExistence type="predicted"/>
<dbReference type="PANTHER" id="PTHR34071:SF2">
    <property type="entry name" value="FLAVIN-NUCLEOTIDE-BINDING PROTEIN"/>
    <property type="match status" value="1"/>
</dbReference>
<gene>
    <name evidence="1" type="ORF">CU635_11735</name>
    <name evidence="2" type="ORF">CVD25_14070</name>
</gene>
<dbReference type="EMBL" id="PGVA01000026">
    <property type="protein sequence ID" value="PLR82473.1"/>
    <property type="molecule type" value="Genomic_DNA"/>
</dbReference>
<dbReference type="Proteomes" id="UP000235114">
    <property type="component" value="Unassembled WGS sequence"/>
</dbReference>
<name>A0A2N5GLF2_9BACI</name>
<reference evidence="1 3" key="1">
    <citation type="submission" date="2017-11" db="EMBL/GenBank/DDBJ databases">
        <title>Comparitive Functional Genomics of Dry Heat Resistant strains isolated from the Viking Spacecraft.</title>
        <authorList>
            <person name="Seuylemezian A."/>
            <person name="Cooper K."/>
            <person name="Vaishampayan P."/>
        </authorList>
    </citation>
    <scope>NUCLEOTIDE SEQUENCE [LARGE SCALE GENOMIC DNA]</scope>
    <source>
        <strain evidence="1 3">M4.6</strain>
    </source>
</reference>
<dbReference type="AlphaFoldDB" id="A0A2N5GLF2"/>
<evidence type="ECO:0000313" key="1">
    <source>
        <dbReference type="EMBL" id="PLR82473.1"/>
    </source>
</evidence>
<evidence type="ECO:0000313" key="3">
    <source>
        <dbReference type="Proteomes" id="UP000234951"/>
    </source>
</evidence>
<dbReference type="Pfam" id="PF12900">
    <property type="entry name" value="Pyridox_ox_2"/>
    <property type="match status" value="1"/>
</dbReference>
<dbReference type="Gene3D" id="2.30.110.10">
    <property type="entry name" value="Electron Transport, Fmn-binding Protein, Chain A"/>
    <property type="match status" value="1"/>
</dbReference>
<dbReference type="SUPFAM" id="SSF50475">
    <property type="entry name" value="FMN-binding split barrel"/>
    <property type="match status" value="1"/>
</dbReference>
<comment type="caution">
    <text evidence="1">The sequence shown here is derived from an EMBL/GenBank/DDBJ whole genome shotgun (WGS) entry which is preliminary data.</text>
</comment>
<evidence type="ECO:0000313" key="2">
    <source>
        <dbReference type="EMBL" id="PLR95644.1"/>
    </source>
</evidence>
<accession>A0A2N5GLF2</accession>
<dbReference type="InterPro" id="IPR012349">
    <property type="entry name" value="Split_barrel_FMN-bd"/>
</dbReference>
<dbReference type="InterPro" id="IPR024747">
    <property type="entry name" value="Pyridox_Oxase-rel"/>
</dbReference>
<dbReference type="Proteomes" id="UP000234951">
    <property type="component" value="Unassembled WGS sequence"/>
</dbReference>
<evidence type="ECO:0000313" key="4">
    <source>
        <dbReference type="Proteomes" id="UP000235114"/>
    </source>
</evidence>
<dbReference type="PANTHER" id="PTHR34071">
    <property type="entry name" value="5-NITROIMIDAZOLE ANTIBIOTICS RESISTANCE PROTEIN, NIMA-FAMILY-RELATED PROTEIN-RELATED"/>
    <property type="match status" value="1"/>
</dbReference>
<dbReference type="RefSeq" id="WP_101577560.1">
    <property type="nucleotide sequence ID" value="NZ_PGVA01000026.1"/>
</dbReference>
<organism evidence="1 3">
    <name type="scientific">Bacillus canaveralius</name>
    <dbReference type="NCBI Taxonomy" id="1403243"/>
    <lineage>
        <taxon>Bacteria</taxon>
        <taxon>Bacillati</taxon>
        <taxon>Bacillota</taxon>
        <taxon>Bacilli</taxon>
        <taxon>Bacillales</taxon>
        <taxon>Bacillaceae</taxon>
        <taxon>Bacillus</taxon>
    </lineage>
</organism>
<reference evidence="2 4" key="2">
    <citation type="submission" date="2017-12" db="EMBL/GenBank/DDBJ databases">
        <title>Comparative Functional Genomics of Dry Heat Resistant strains isolated from the Viking Spacecraft.</title>
        <authorList>
            <person name="Seuylemezian A."/>
            <person name="Cooper K."/>
            <person name="Vaishampayan P."/>
        </authorList>
    </citation>
    <scope>NUCLEOTIDE SEQUENCE [LARGE SCALE GENOMIC DNA]</scope>
    <source>
        <strain evidence="2 4">ATCC 29669</strain>
    </source>
</reference>
<protein>
    <submittedName>
        <fullName evidence="1">Pyridoxamine 5'-phosphate oxidase family protein</fullName>
    </submittedName>
</protein>
<sequence length="181" mass="20289">MNHMRQQKLAVQDEGKSNEFLLKSRIGYLGLSDGQTPYVIPLNFIWHEQAIYFHGASEGRKITIINNNPLACFTVCEEYGTMVDPVPAKTDTAYFSVVIQGKLSKVTDPAAATAVMQCMLQKYVPNYYDQPLAEAHVVKYRSSLGSKTAIYKLEPDFVSAKANPLNEDLRFYPGRSVQNDS</sequence>
<dbReference type="EMBL" id="PGVD01000037">
    <property type="protein sequence ID" value="PLR95644.1"/>
    <property type="molecule type" value="Genomic_DNA"/>
</dbReference>
<keyword evidence="4" id="KW-1185">Reference proteome</keyword>
<dbReference type="OrthoDB" id="9794935at2"/>